<dbReference type="Proteomes" id="UP000294498">
    <property type="component" value="Unassembled WGS sequence"/>
</dbReference>
<dbReference type="GO" id="GO:0022857">
    <property type="term" value="F:transmembrane transporter activity"/>
    <property type="evidence" value="ECO:0007669"/>
    <property type="project" value="TreeGrafter"/>
</dbReference>
<evidence type="ECO:0000256" key="2">
    <source>
        <dbReference type="ARBA" id="ARBA00022475"/>
    </source>
</evidence>
<feature type="transmembrane region" description="Helical" evidence="6">
    <location>
        <begin position="713"/>
        <end position="737"/>
    </location>
</feature>
<reference evidence="9 10" key="1">
    <citation type="submission" date="2019-03" db="EMBL/GenBank/DDBJ databases">
        <title>Genomic Encyclopedia of Type Strains, Phase IV (KMG-IV): sequencing the most valuable type-strain genomes for metagenomic binning, comparative biology and taxonomic classification.</title>
        <authorList>
            <person name="Goeker M."/>
        </authorList>
    </citation>
    <scope>NUCLEOTIDE SEQUENCE [LARGE SCALE GENOMIC DNA]</scope>
    <source>
        <strain evidence="9 10">DSM 100059</strain>
    </source>
</reference>
<comment type="subcellular location">
    <subcellularLocation>
        <location evidence="1">Cell membrane</location>
        <topology evidence="1">Multi-pass membrane protein</topology>
    </subcellularLocation>
</comment>
<dbReference type="InterPro" id="IPR025857">
    <property type="entry name" value="MacB_PCD"/>
</dbReference>
<gene>
    <name evidence="9" type="ORF">EDB95_3899</name>
</gene>
<feature type="transmembrane region" description="Helical" evidence="6">
    <location>
        <begin position="450"/>
        <end position="469"/>
    </location>
</feature>
<evidence type="ECO:0000256" key="5">
    <source>
        <dbReference type="ARBA" id="ARBA00023136"/>
    </source>
</evidence>
<feature type="transmembrane region" description="Helical" evidence="6">
    <location>
        <begin position="401"/>
        <end position="419"/>
    </location>
</feature>
<evidence type="ECO:0000313" key="10">
    <source>
        <dbReference type="Proteomes" id="UP000294498"/>
    </source>
</evidence>
<dbReference type="InterPro" id="IPR050250">
    <property type="entry name" value="Macrolide_Exporter_MacB"/>
</dbReference>
<feature type="transmembrane region" description="Helical" evidence="6">
    <location>
        <begin position="799"/>
        <end position="822"/>
    </location>
</feature>
<feature type="transmembrane region" description="Helical" evidence="6">
    <location>
        <begin position="308"/>
        <end position="329"/>
    </location>
</feature>
<sequence length="836" mass="93352">MKWRFFEYISFMWTHYLKIAVRNLRKRKMGAVINVAGLSVGLAACLLIYFIVASEWSFDRFHPDRERIYRVVADLPNPAGGKFYMPSAPYRAALAIKEFRGVEDMSFFMGFQTKVTVRDKEWAPAYPSDIMFTDPGFFAIFPRVWLFGDPVSALREPFRVVLTESKARTYFGDVPLDKVIGREVVYDDSLRLTVSGIVKDWNKNTDLIFKDFISLSTVQNSFLKDIQGLGTETVPSQWSWGDNEQVFVKLAKGETPSGFVDQAEKMFREHLTASDGRKVRMYLQPLSAVHFDADFEDFYSGKAHAPTLYGLMGIAVFILLLAVVNFINLSAAQSLQRAKEIGVRKVLGSDRRGLIRQFLTETFILVAMSGLLAVLIVRLVVGNFPSFFPAGTAVPLVTPALWIFLAFITLGTTLLAGYYPARVLSSWLPVLSLKGYGGGRTRNRNYVRKALIVFQFTMSIAFIISVLVVQKQLRFLLNKDLGFARDAIVTIPTSGNYATRDRNILADRIRQVPGVRMVSVSIEPPMIDRLRGGDLDCREKGTKVVASERVGDEFYVPLFGLKLVAGRNFAAPRDDTAGFIPSRIPYGYQFPKVRTDFLINETCARQLGFTRPSDALGHVVAAGDISGPVVGILADYHERSLFSPIGPLFVYGSRRPLWGELNVQLSGGIPYATVLAGIEQCWKGVYPSEPFDYYFLDKTIAGFYAREEQTKQVVVAATLIAIFISCIGLFGLISFTAEQKTREIGIRKVLGASVTGIVTLLSKDFLQLVCLSFVIASPLAFFVAHRWLQNFAYRIAIQWYIYALAGALALLIALVTVGFRAIRAATANPVKSLRVE</sequence>
<keyword evidence="2" id="KW-1003">Cell membrane</keyword>
<keyword evidence="3 6" id="KW-0812">Transmembrane</keyword>
<feature type="transmembrane region" description="Helical" evidence="6">
    <location>
        <begin position="765"/>
        <end position="787"/>
    </location>
</feature>
<evidence type="ECO:0000259" key="7">
    <source>
        <dbReference type="Pfam" id="PF02687"/>
    </source>
</evidence>
<keyword evidence="5 6" id="KW-0472">Membrane</keyword>
<proteinExistence type="predicted"/>
<feature type="domain" description="ABC3 transporter permease C-terminal" evidence="7">
    <location>
        <begin position="314"/>
        <end position="424"/>
    </location>
</feature>
<name>A0A4R8DF81_9BACT</name>
<accession>A0A4R8DF81</accession>
<dbReference type="EMBL" id="SODV01000002">
    <property type="protein sequence ID" value="TDW96077.1"/>
    <property type="molecule type" value="Genomic_DNA"/>
</dbReference>
<dbReference type="OrthoDB" id="5933722at2"/>
<evidence type="ECO:0000259" key="8">
    <source>
        <dbReference type="Pfam" id="PF12704"/>
    </source>
</evidence>
<evidence type="ECO:0000256" key="1">
    <source>
        <dbReference type="ARBA" id="ARBA00004651"/>
    </source>
</evidence>
<evidence type="ECO:0000256" key="3">
    <source>
        <dbReference type="ARBA" id="ARBA00022692"/>
    </source>
</evidence>
<feature type="domain" description="MacB-like periplasmic core" evidence="8">
    <location>
        <begin position="32"/>
        <end position="264"/>
    </location>
</feature>
<feature type="domain" description="ABC3 transporter permease C-terminal" evidence="7">
    <location>
        <begin position="717"/>
        <end position="829"/>
    </location>
</feature>
<keyword evidence="4 6" id="KW-1133">Transmembrane helix</keyword>
<feature type="transmembrane region" description="Helical" evidence="6">
    <location>
        <begin position="358"/>
        <end position="381"/>
    </location>
</feature>
<evidence type="ECO:0000256" key="6">
    <source>
        <dbReference type="SAM" id="Phobius"/>
    </source>
</evidence>
<evidence type="ECO:0000313" key="9">
    <source>
        <dbReference type="EMBL" id="TDW96077.1"/>
    </source>
</evidence>
<comment type="caution">
    <text evidence="9">The sequence shown here is derived from an EMBL/GenBank/DDBJ whole genome shotgun (WGS) entry which is preliminary data.</text>
</comment>
<evidence type="ECO:0000256" key="4">
    <source>
        <dbReference type="ARBA" id="ARBA00022989"/>
    </source>
</evidence>
<dbReference type="GO" id="GO:0005886">
    <property type="term" value="C:plasma membrane"/>
    <property type="evidence" value="ECO:0007669"/>
    <property type="project" value="UniProtKB-SubCell"/>
</dbReference>
<dbReference type="AlphaFoldDB" id="A0A4R8DF81"/>
<keyword evidence="10" id="KW-1185">Reference proteome</keyword>
<dbReference type="PANTHER" id="PTHR30572:SF18">
    <property type="entry name" value="ABC-TYPE MACROLIDE FAMILY EXPORT SYSTEM PERMEASE COMPONENT 2"/>
    <property type="match status" value="1"/>
</dbReference>
<dbReference type="Pfam" id="PF02687">
    <property type="entry name" value="FtsX"/>
    <property type="match status" value="2"/>
</dbReference>
<protein>
    <submittedName>
        <fullName evidence="9">ABC-type antimicrobial peptide transport system permease subunit</fullName>
    </submittedName>
</protein>
<organism evidence="9 10">
    <name type="scientific">Dinghuibacter silviterrae</name>
    <dbReference type="NCBI Taxonomy" id="1539049"/>
    <lineage>
        <taxon>Bacteria</taxon>
        <taxon>Pseudomonadati</taxon>
        <taxon>Bacteroidota</taxon>
        <taxon>Chitinophagia</taxon>
        <taxon>Chitinophagales</taxon>
        <taxon>Chitinophagaceae</taxon>
        <taxon>Dinghuibacter</taxon>
    </lineage>
</organism>
<dbReference type="PANTHER" id="PTHR30572">
    <property type="entry name" value="MEMBRANE COMPONENT OF TRANSPORTER-RELATED"/>
    <property type="match status" value="1"/>
</dbReference>
<dbReference type="InterPro" id="IPR003838">
    <property type="entry name" value="ABC3_permease_C"/>
</dbReference>
<dbReference type="Pfam" id="PF12704">
    <property type="entry name" value="MacB_PCD"/>
    <property type="match status" value="1"/>
</dbReference>
<feature type="transmembrane region" description="Helical" evidence="6">
    <location>
        <begin position="31"/>
        <end position="52"/>
    </location>
</feature>